<proteinExistence type="inferred from homology"/>
<evidence type="ECO:0000256" key="4">
    <source>
        <dbReference type="ARBA" id="ARBA00022692"/>
    </source>
</evidence>
<evidence type="ECO:0000256" key="3">
    <source>
        <dbReference type="ARBA" id="ARBA00022679"/>
    </source>
</evidence>
<evidence type="ECO:0000256" key="5">
    <source>
        <dbReference type="ARBA" id="ARBA00022989"/>
    </source>
</evidence>
<gene>
    <name evidence="11" type="ORF">MUCCIDRAFT_155815</name>
</gene>
<comment type="similarity">
    <text evidence="2">Belongs to the 1-acyl-sn-glycerol-3-phosphate acyltransferase family.</text>
</comment>
<evidence type="ECO:0000256" key="9">
    <source>
        <dbReference type="SAM" id="Phobius"/>
    </source>
</evidence>
<accession>A0A162QRR0</accession>
<keyword evidence="12" id="KW-1185">Reference proteome</keyword>
<name>A0A162QRR0_MUCCL</name>
<reference evidence="11 12" key="1">
    <citation type="submission" date="2015-06" db="EMBL/GenBank/DDBJ databases">
        <title>Expansion of signal transduction pathways in fungi by whole-genome duplication.</title>
        <authorList>
            <consortium name="DOE Joint Genome Institute"/>
            <person name="Corrochano L.M."/>
            <person name="Kuo A."/>
            <person name="Marcet-Houben M."/>
            <person name="Polaino S."/>
            <person name="Salamov A."/>
            <person name="Villalobos J.M."/>
            <person name="Alvarez M.I."/>
            <person name="Avalos J."/>
            <person name="Benito E.P."/>
            <person name="Benoit I."/>
            <person name="Burger G."/>
            <person name="Camino L.P."/>
            <person name="Canovas D."/>
            <person name="Cerda-Olmedo E."/>
            <person name="Cheng J.-F."/>
            <person name="Dominguez A."/>
            <person name="Elias M."/>
            <person name="Eslava A.P."/>
            <person name="Glaser F."/>
            <person name="Grimwood J."/>
            <person name="Gutierrez G."/>
            <person name="Heitman J."/>
            <person name="Henrissat B."/>
            <person name="Iturriaga E.A."/>
            <person name="Lang B.F."/>
            <person name="Lavin J.L."/>
            <person name="Lee S."/>
            <person name="Li W."/>
            <person name="Lindquist E."/>
            <person name="Lopez-Garcia S."/>
            <person name="Luque E.M."/>
            <person name="Marcos A.T."/>
            <person name="Martin J."/>
            <person name="Mccluskey K."/>
            <person name="Medina H.R."/>
            <person name="Miralles-Duran A."/>
            <person name="Miyazaki A."/>
            <person name="Munoz-Torres E."/>
            <person name="Oguiza J.A."/>
            <person name="Ohm R."/>
            <person name="Olmedo M."/>
            <person name="Orejas M."/>
            <person name="Ortiz-Castellanos L."/>
            <person name="Pisabarro A.G."/>
            <person name="Rodriguez-Romero J."/>
            <person name="Ruiz-Herrera J."/>
            <person name="Ruiz-Vazquez R."/>
            <person name="Sanz C."/>
            <person name="Schackwitz W."/>
            <person name="Schmutz J."/>
            <person name="Shahriari M."/>
            <person name="Shelest E."/>
            <person name="Silva-Franco F."/>
            <person name="Soanes D."/>
            <person name="Syed K."/>
            <person name="Tagua V.G."/>
            <person name="Talbot N.J."/>
            <person name="Thon M."/>
            <person name="De Vries R.P."/>
            <person name="Wiebenga A."/>
            <person name="Yadav J.S."/>
            <person name="Braun E.L."/>
            <person name="Baker S."/>
            <person name="Garre V."/>
            <person name="Horwitz B."/>
            <person name="Torres-Martinez S."/>
            <person name="Idnurm A."/>
            <person name="Herrera-Estrella A."/>
            <person name="Gabaldon T."/>
            <person name="Grigoriev I.V."/>
        </authorList>
    </citation>
    <scope>NUCLEOTIDE SEQUENCE [LARGE SCALE GENOMIC DNA]</scope>
    <source>
        <strain evidence="11 12">CBS 277.49</strain>
    </source>
</reference>
<comment type="caution">
    <text evidence="11">The sequence shown here is derived from an EMBL/GenBank/DDBJ whole genome shotgun (WGS) entry which is preliminary data.</text>
</comment>
<dbReference type="InterPro" id="IPR002123">
    <property type="entry name" value="Plipid/glycerol_acylTrfase"/>
</dbReference>
<dbReference type="OrthoDB" id="272512at2759"/>
<protein>
    <recommendedName>
        <fullName evidence="10">Phospholipid/glycerol acyltransferase domain-containing protein</fullName>
    </recommendedName>
</protein>
<evidence type="ECO:0000256" key="7">
    <source>
        <dbReference type="ARBA" id="ARBA00023136"/>
    </source>
</evidence>
<keyword evidence="3" id="KW-0808">Transferase</keyword>
<keyword evidence="8" id="KW-0012">Acyltransferase</keyword>
<evidence type="ECO:0000256" key="1">
    <source>
        <dbReference type="ARBA" id="ARBA00004370"/>
    </source>
</evidence>
<dbReference type="SUPFAM" id="SSF69593">
    <property type="entry name" value="Glycerol-3-phosphate (1)-acyltransferase"/>
    <property type="match status" value="1"/>
</dbReference>
<feature type="domain" description="Phospholipid/glycerol acyltransferase" evidence="10">
    <location>
        <begin position="123"/>
        <end position="223"/>
    </location>
</feature>
<dbReference type="EMBL" id="AMYB01000003">
    <property type="protein sequence ID" value="OAD05150.1"/>
    <property type="molecule type" value="Genomic_DNA"/>
</dbReference>
<keyword evidence="4 9" id="KW-0812">Transmembrane</keyword>
<dbReference type="GO" id="GO:0016746">
    <property type="term" value="F:acyltransferase activity"/>
    <property type="evidence" value="ECO:0007669"/>
    <property type="project" value="UniProtKB-KW"/>
</dbReference>
<keyword evidence="7 9" id="KW-0472">Membrane</keyword>
<evidence type="ECO:0000256" key="8">
    <source>
        <dbReference type="ARBA" id="ARBA00023315"/>
    </source>
</evidence>
<sequence length="345" mass="38655">MEKYSRWRDASTGIQPFLPPVPPRTDSSLLITLSNVIHIIVGPIQGIVKLVLIGLVALLYILFVPVLGTVLTPIAPLKRVWTRVFSFIFLRIVLFLCGFFHIKTETISIRKSRGSNGAKEAPHVKHGDVIVSNWTSYIDVLYLASRFNPVFTQIFLETNKVKIISFWEAIRLVGKIPESKPSSEDTVYTVQELSQKAKKGKWGPVVVFAEGTTTNGRALLKFAPVFEDYKADQKDGNFQIMSFKYDYGNMPPTYTVGNQFYHFFKLCSQFHNTLIVKSLAQGEAPCSSHSSDASATANITSSNDPVGDLLISTLGNVSKLRKTNLSMSDKRDFVLYYESRQKGKK</sequence>
<evidence type="ECO:0000256" key="2">
    <source>
        <dbReference type="ARBA" id="ARBA00008655"/>
    </source>
</evidence>
<keyword evidence="5 9" id="KW-1133">Transmembrane helix</keyword>
<evidence type="ECO:0000256" key="6">
    <source>
        <dbReference type="ARBA" id="ARBA00023098"/>
    </source>
</evidence>
<dbReference type="Pfam" id="PF01553">
    <property type="entry name" value="Acyltransferase"/>
    <property type="match status" value="1"/>
</dbReference>
<dbReference type="Proteomes" id="UP000077051">
    <property type="component" value="Unassembled WGS sequence"/>
</dbReference>
<evidence type="ECO:0000259" key="10">
    <source>
        <dbReference type="Pfam" id="PF01553"/>
    </source>
</evidence>
<keyword evidence="6" id="KW-0443">Lipid metabolism</keyword>
<feature type="transmembrane region" description="Helical" evidence="9">
    <location>
        <begin position="51"/>
        <end position="74"/>
    </location>
</feature>
<evidence type="ECO:0000313" key="12">
    <source>
        <dbReference type="Proteomes" id="UP000077051"/>
    </source>
</evidence>
<dbReference type="AlphaFoldDB" id="A0A162QRR0"/>
<feature type="transmembrane region" description="Helical" evidence="9">
    <location>
        <begin position="80"/>
        <end position="102"/>
    </location>
</feature>
<organism evidence="11 12">
    <name type="scientific">Mucor lusitanicus CBS 277.49</name>
    <dbReference type="NCBI Taxonomy" id="747725"/>
    <lineage>
        <taxon>Eukaryota</taxon>
        <taxon>Fungi</taxon>
        <taxon>Fungi incertae sedis</taxon>
        <taxon>Mucoromycota</taxon>
        <taxon>Mucoromycotina</taxon>
        <taxon>Mucoromycetes</taxon>
        <taxon>Mucorales</taxon>
        <taxon>Mucorineae</taxon>
        <taxon>Mucoraceae</taxon>
        <taxon>Mucor</taxon>
    </lineage>
</organism>
<evidence type="ECO:0000313" key="11">
    <source>
        <dbReference type="EMBL" id="OAD05150.1"/>
    </source>
</evidence>
<dbReference type="VEuPathDB" id="FungiDB:MUCCIDRAFT_155815"/>
<dbReference type="PANTHER" id="PTHR23063">
    <property type="entry name" value="PHOSPHOLIPID ACYLTRANSFERASE"/>
    <property type="match status" value="1"/>
</dbReference>
<dbReference type="STRING" id="747725.A0A162QRR0"/>
<dbReference type="GO" id="GO:0016020">
    <property type="term" value="C:membrane"/>
    <property type="evidence" value="ECO:0007669"/>
    <property type="project" value="UniProtKB-SubCell"/>
</dbReference>
<comment type="subcellular location">
    <subcellularLocation>
        <location evidence="1">Membrane</location>
    </subcellularLocation>
</comment>
<dbReference type="PANTHER" id="PTHR23063:SF60">
    <property type="entry name" value="LYSOPHOSPHATIDIC ACID:OLEOYL-COA ACYLTRANSFERASE 1"/>
    <property type="match status" value="1"/>
</dbReference>
<dbReference type="GO" id="GO:0006629">
    <property type="term" value="P:lipid metabolic process"/>
    <property type="evidence" value="ECO:0007669"/>
    <property type="project" value="UniProtKB-KW"/>
</dbReference>